<organism evidence="2 3">
    <name type="scientific">Pectinatus brassicae</name>
    <dbReference type="NCBI Taxonomy" id="862415"/>
    <lineage>
        <taxon>Bacteria</taxon>
        <taxon>Bacillati</taxon>
        <taxon>Bacillota</taxon>
        <taxon>Negativicutes</taxon>
        <taxon>Selenomonadales</taxon>
        <taxon>Selenomonadaceae</taxon>
        <taxon>Pectinatus</taxon>
    </lineage>
</organism>
<dbReference type="RefSeq" id="WP_183863340.1">
    <property type="nucleotide sequence ID" value="NZ_JACHFH010000052.1"/>
</dbReference>
<dbReference type="SUPFAM" id="SSF52540">
    <property type="entry name" value="P-loop containing nucleoside triphosphate hydrolases"/>
    <property type="match status" value="1"/>
</dbReference>
<dbReference type="PROSITE" id="PS51379">
    <property type="entry name" value="4FE4S_FER_2"/>
    <property type="match status" value="2"/>
</dbReference>
<feature type="domain" description="4Fe-4S ferredoxin-type" evidence="1">
    <location>
        <begin position="87"/>
        <end position="115"/>
    </location>
</feature>
<name>A0A840UKF4_9FIRM</name>
<dbReference type="InterPro" id="IPR027417">
    <property type="entry name" value="P-loop_NTPase"/>
</dbReference>
<dbReference type="PANTHER" id="PTHR43063:SF1">
    <property type="entry name" value="4FE-4S CLUSTER CONTAINING PARA FAMILY ATPASE PROTEIN"/>
    <property type="match status" value="1"/>
</dbReference>
<evidence type="ECO:0000259" key="1">
    <source>
        <dbReference type="PROSITE" id="PS51379"/>
    </source>
</evidence>
<dbReference type="SUPFAM" id="SSF54862">
    <property type="entry name" value="4Fe-4S ferredoxins"/>
    <property type="match status" value="1"/>
</dbReference>
<feature type="domain" description="4Fe-4S ferredoxin-type" evidence="1">
    <location>
        <begin position="57"/>
        <end position="86"/>
    </location>
</feature>
<comment type="caution">
    <text evidence="2">The sequence shown here is derived from an EMBL/GenBank/DDBJ whole genome shotgun (WGS) entry which is preliminary data.</text>
</comment>
<dbReference type="Proteomes" id="UP000559117">
    <property type="component" value="Unassembled WGS sequence"/>
</dbReference>
<dbReference type="Pfam" id="PF00037">
    <property type="entry name" value="Fer4"/>
    <property type="match status" value="1"/>
</dbReference>
<dbReference type="PANTHER" id="PTHR43063">
    <property type="entry name" value="4FE-4S CLUSTER CONTAINING PARA FAMILY ATPASE PROTEIN"/>
    <property type="match status" value="1"/>
</dbReference>
<accession>A0A840UKF4</accession>
<dbReference type="AlphaFoldDB" id="A0A840UKF4"/>
<dbReference type="InterPro" id="IPR002586">
    <property type="entry name" value="CobQ/CobB/MinD/ParA_Nub-bd_dom"/>
</dbReference>
<dbReference type="InterPro" id="IPR017896">
    <property type="entry name" value="4Fe4S_Fe-S-bd"/>
</dbReference>
<dbReference type="Gene3D" id="3.30.70.20">
    <property type="match status" value="1"/>
</dbReference>
<dbReference type="Pfam" id="PF01656">
    <property type="entry name" value="CbiA"/>
    <property type="match status" value="1"/>
</dbReference>
<evidence type="ECO:0000313" key="2">
    <source>
        <dbReference type="EMBL" id="MBB5337489.1"/>
    </source>
</evidence>
<protein>
    <submittedName>
        <fullName evidence="2">MinD superfamily P-loop ATPase</fullName>
    </submittedName>
</protein>
<proteinExistence type="predicted"/>
<dbReference type="Gene3D" id="3.40.50.300">
    <property type="entry name" value="P-loop containing nucleotide triphosphate hydrolases"/>
    <property type="match status" value="1"/>
</dbReference>
<gene>
    <name evidence="2" type="ORF">HNR32_002651</name>
</gene>
<reference evidence="2 3" key="1">
    <citation type="submission" date="2020-08" db="EMBL/GenBank/DDBJ databases">
        <title>Genomic Encyclopedia of Type Strains, Phase IV (KMG-IV): sequencing the most valuable type-strain genomes for metagenomic binning, comparative biology and taxonomic classification.</title>
        <authorList>
            <person name="Goeker M."/>
        </authorList>
    </citation>
    <scope>NUCLEOTIDE SEQUENCE [LARGE SCALE GENOMIC DNA]</scope>
    <source>
        <strain evidence="2 3">DSM 24661</strain>
    </source>
</reference>
<evidence type="ECO:0000313" key="3">
    <source>
        <dbReference type="Proteomes" id="UP000559117"/>
    </source>
</evidence>
<dbReference type="EMBL" id="JACHFH010000052">
    <property type="protein sequence ID" value="MBB5337489.1"/>
    <property type="molecule type" value="Genomic_DNA"/>
</dbReference>
<sequence>MKIAVLSGKGGTGKTLVSVNLAAAAGQAVYADCDVEEPNGELFFKSKKLKSEAVKIKIPQVDVNKCNGCRACVDFCKFNALAYIKNRVFVFEELCHSCGACMLLCTQQAITEREKNIGQIEYGQSNGVAVCTGIMNVGEASGVPIIKQLLAKINQYDNGDKFIDCPPGSACTAMESIKDADYCVLVAESTVFGLHNLKMIYKLVSFFSKKFGVILNKYDKTIDNPIEKFCQQKDIKILGRIPYDEKIAQINTAGLILVRTATEYEIMFKQLLQTITKEIKNETAIDS</sequence>
<keyword evidence="3" id="KW-1185">Reference proteome</keyword>